<dbReference type="AlphaFoldDB" id="A0AAQ3RA82"/>
<dbReference type="Gene3D" id="3.30.530.20">
    <property type="match status" value="1"/>
</dbReference>
<reference evidence="2 3" key="1">
    <citation type="submission" date="2023-11" db="EMBL/GenBank/DDBJ databases">
        <title>An acidophilic fungus is an integral part of prey digestion in a carnivorous sundew plant.</title>
        <authorList>
            <person name="Tsai I.J."/>
        </authorList>
    </citation>
    <scope>NUCLEOTIDE SEQUENCE [LARGE SCALE GENOMIC DNA]</scope>
    <source>
        <strain evidence="2">169a</strain>
    </source>
</reference>
<dbReference type="InterPro" id="IPR019587">
    <property type="entry name" value="Polyketide_cyclase/dehydratase"/>
</dbReference>
<dbReference type="InterPro" id="IPR023393">
    <property type="entry name" value="START-like_dom_sf"/>
</dbReference>
<evidence type="ECO:0000313" key="2">
    <source>
        <dbReference type="EMBL" id="WPH03914.1"/>
    </source>
</evidence>
<accession>A0AAQ3RA82</accession>
<dbReference type="SUPFAM" id="SSF55961">
    <property type="entry name" value="Bet v1-like"/>
    <property type="match status" value="1"/>
</dbReference>
<organism evidence="2 3">
    <name type="scientific">Acrodontium crateriforme</name>
    <dbReference type="NCBI Taxonomy" id="150365"/>
    <lineage>
        <taxon>Eukaryota</taxon>
        <taxon>Fungi</taxon>
        <taxon>Dikarya</taxon>
        <taxon>Ascomycota</taxon>
        <taxon>Pezizomycotina</taxon>
        <taxon>Dothideomycetes</taxon>
        <taxon>Dothideomycetidae</taxon>
        <taxon>Mycosphaerellales</taxon>
        <taxon>Teratosphaeriaceae</taxon>
        <taxon>Acrodontium</taxon>
    </lineage>
</organism>
<dbReference type="CDD" id="cd07822">
    <property type="entry name" value="SRPBCC_4"/>
    <property type="match status" value="1"/>
</dbReference>
<proteinExistence type="predicted"/>
<dbReference type="Proteomes" id="UP001303373">
    <property type="component" value="Chromosome 11"/>
</dbReference>
<evidence type="ECO:0000313" key="3">
    <source>
        <dbReference type="Proteomes" id="UP001303373"/>
    </source>
</evidence>
<evidence type="ECO:0008006" key="4">
    <source>
        <dbReference type="Google" id="ProtNLM"/>
    </source>
</evidence>
<dbReference type="EMBL" id="CP138590">
    <property type="protein sequence ID" value="WPH03914.1"/>
    <property type="molecule type" value="Genomic_DNA"/>
</dbReference>
<gene>
    <name evidence="2" type="ORF">R9X50_00679700</name>
</gene>
<feature type="compositionally biased region" description="Polar residues" evidence="1">
    <location>
        <begin position="17"/>
        <end position="28"/>
    </location>
</feature>
<feature type="region of interest" description="Disordered" evidence="1">
    <location>
        <begin position="1"/>
        <end position="28"/>
    </location>
</feature>
<sequence>MGTPKTLQGEEFHDATSTKPRASHSIPSGGTFSIYGSTKIDAPPQAVYDAILDCASWKHWNTFVPEVRITKHPKSHEKELKITEGTCMVFYVKMTNDFQTTTKTACTHVERLKSRANRTTPPVTRIRWNFDNANAYVPGFILKSERTHEIEETADGKTLYRTWETFGGLVAGHVKSKYGQTLQDRFQDWCKDLAKYVERQEIGQPHMPAELE</sequence>
<evidence type="ECO:0000256" key="1">
    <source>
        <dbReference type="SAM" id="MobiDB-lite"/>
    </source>
</evidence>
<keyword evidence="3" id="KW-1185">Reference proteome</keyword>
<protein>
    <recommendedName>
        <fullName evidence="4">Polyketide cyclase/dehydrase</fullName>
    </recommendedName>
</protein>
<dbReference type="Pfam" id="PF10604">
    <property type="entry name" value="Polyketide_cyc2"/>
    <property type="match status" value="1"/>
</dbReference>
<name>A0AAQ3RA82_9PEZI</name>